<name>A0ABN9UQR3_9DINO</name>
<dbReference type="EMBL" id="CAUYUJ010016149">
    <property type="protein sequence ID" value="CAK0862333.1"/>
    <property type="molecule type" value="Genomic_DNA"/>
</dbReference>
<gene>
    <name evidence="1" type="ORF">PCOR1329_LOCUS50775</name>
</gene>
<proteinExistence type="predicted"/>
<reference evidence="1" key="1">
    <citation type="submission" date="2023-10" db="EMBL/GenBank/DDBJ databases">
        <authorList>
            <person name="Chen Y."/>
            <person name="Shah S."/>
            <person name="Dougan E. K."/>
            <person name="Thang M."/>
            <person name="Chan C."/>
        </authorList>
    </citation>
    <scope>NUCLEOTIDE SEQUENCE [LARGE SCALE GENOMIC DNA]</scope>
</reference>
<dbReference type="Proteomes" id="UP001189429">
    <property type="component" value="Unassembled WGS sequence"/>
</dbReference>
<organism evidence="1 2">
    <name type="scientific">Prorocentrum cordatum</name>
    <dbReference type="NCBI Taxonomy" id="2364126"/>
    <lineage>
        <taxon>Eukaryota</taxon>
        <taxon>Sar</taxon>
        <taxon>Alveolata</taxon>
        <taxon>Dinophyceae</taxon>
        <taxon>Prorocentrales</taxon>
        <taxon>Prorocentraceae</taxon>
        <taxon>Prorocentrum</taxon>
    </lineage>
</organism>
<keyword evidence="2" id="KW-1185">Reference proteome</keyword>
<evidence type="ECO:0000313" key="1">
    <source>
        <dbReference type="EMBL" id="CAK0862333.1"/>
    </source>
</evidence>
<protein>
    <submittedName>
        <fullName evidence="1">Uncharacterized protein</fullName>
    </submittedName>
</protein>
<sequence>MGHAWAIHPRLLCSAGEPIETPRLHPCVRLEGTRSKEAGSWGGGVLEAWRRQDANGGGAAPGRRPTWIADGFPLARVGSLGTQCCRAQSCVRDHQEKVVQGFPRAELFTTAPAPRLALDLPTCIGVSGFVPASRLEKSGQALGTMNGNVQLQWKAGRGHGKSPFYSARWPDRSGPRQWETHLSSPSAAASLMPLGSVKRSVRADGKAP</sequence>
<accession>A0ABN9UQR3</accession>
<comment type="caution">
    <text evidence="1">The sequence shown here is derived from an EMBL/GenBank/DDBJ whole genome shotgun (WGS) entry which is preliminary data.</text>
</comment>
<evidence type="ECO:0000313" key="2">
    <source>
        <dbReference type="Proteomes" id="UP001189429"/>
    </source>
</evidence>